<dbReference type="GO" id="GO:0003774">
    <property type="term" value="F:cytoskeletal motor activity"/>
    <property type="evidence" value="ECO:0007669"/>
    <property type="project" value="InterPro"/>
</dbReference>
<evidence type="ECO:0000256" key="4">
    <source>
        <dbReference type="ARBA" id="ARBA00022475"/>
    </source>
</evidence>
<evidence type="ECO:0000313" key="15">
    <source>
        <dbReference type="Proteomes" id="UP000187172"/>
    </source>
</evidence>
<evidence type="ECO:0000256" key="3">
    <source>
        <dbReference type="ARBA" id="ARBA00007971"/>
    </source>
</evidence>
<comment type="function">
    <text evidence="9">The M ring may be actively involved in energy transduction.</text>
</comment>
<dbReference type="GO" id="GO:0005886">
    <property type="term" value="C:plasma membrane"/>
    <property type="evidence" value="ECO:0007669"/>
    <property type="project" value="UniProtKB-SubCell"/>
</dbReference>
<dbReference type="GO" id="GO:0009431">
    <property type="term" value="C:bacterial-type flagellum basal body, MS ring"/>
    <property type="evidence" value="ECO:0007669"/>
    <property type="project" value="InterPro"/>
</dbReference>
<dbReference type="InterPro" id="IPR013556">
    <property type="entry name" value="Flag_M-ring_C"/>
</dbReference>
<accession>A0A1R1F2Z4</accession>
<dbReference type="PANTHER" id="PTHR30046:SF0">
    <property type="entry name" value="FLAGELLAR M-RING PROTEIN"/>
    <property type="match status" value="1"/>
</dbReference>
<dbReference type="InterPro" id="IPR000067">
    <property type="entry name" value="FlgMring_FliF"/>
</dbReference>
<dbReference type="InterPro" id="IPR045851">
    <property type="entry name" value="AMP-bd_C_sf"/>
</dbReference>
<reference evidence="14 15" key="1">
    <citation type="submission" date="2016-11" db="EMBL/GenBank/DDBJ databases">
        <title>Paenibacillus species isolates.</title>
        <authorList>
            <person name="Beno S.M."/>
        </authorList>
    </citation>
    <scope>NUCLEOTIDE SEQUENCE [LARGE SCALE GENOMIC DNA]</scope>
    <source>
        <strain evidence="14 15">FSL R5-0378</strain>
    </source>
</reference>
<evidence type="ECO:0000256" key="9">
    <source>
        <dbReference type="PIRNR" id="PIRNR004862"/>
    </source>
</evidence>
<sequence length="526" mass="57511">MNERIVQYKDKVVQYWNQFSKKQKILFISTIAFIIIAIVVLTMQFSKTEYEVAFKDLNASDSAGIMNYLDTNNIPYKLSPNGTSISVPSTEAARIKVDVGSQGLIQNGSIGFKTFDQSSSIGTTDSEFNVKYNNALNGEVEQLLTSMNGISKAKVLVNLPKESVFASEEDQEKASASVVLTFKPGYHPSQQTIDGYFNLVKTAVPNLPVENITITESEGNTELLSSAQGGSGTLSSSVEENFALQKKFESEVRQNVKEFLSQFMGPNKVDVLVVSKLNFDKVQSKENMVTPVDTENMKGIEISVQEISKNYTGKSNPDSGVAGTGQTQVPGYPSNSSTGDVTSEDLSKTINYEVNHITKDIVASPYTVKDLTINVAVEPPTGQTSVDQQTRDAIQNILVNIVRASLADSGITYTDADLAKKVSVYSQPFSGNVTQPSGIKLSQGMLWGIGLAALALLAGGGYLIYRRRKNKEEIEEDLPLPPAAEFPSINLESVTNESQVRKQLETLAKRKPDEFVNLLRTWLADE</sequence>
<comment type="caution">
    <text evidence="14">The sequence shown here is derived from an EMBL/GenBank/DDBJ whole genome shotgun (WGS) entry which is preliminary data.</text>
</comment>
<feature type="domain" description="Flagellar M-ring C-terminal" evidence="13">
    <location>
        <begin position="260"/>
        <end position="398"/>
    </location>
</feature>
<dbReference type="Gene3D" id="3.30.300.30">
    <property type="match status" value="1"/>
</dbReference>
<keyword evidence="14" id="KW-0966">Cell projection</keyword>
<proteinExistence type="inferred from homology"/>
<gene>
    <name evidence="14" type="ORF">BK138_08120</name>
</gene>
<keyword evidence="5 11" id="KW-0812">Transmembrane</keyword>
<keyword evidence="14" id="KW-0969">Cilium</keyword>
<feature type="transmembrane region" description="Helical" evidence="11">
    <location>
        <begin position="25"/>
        <end position="45"/>
    </location>
</feature>
<evidence type="ECO:0000256" key="11">
    <source>
        <dbReference type="SAM" id="Phobius"/>
    </source>
</evidence>
<dbReference type="Pfam" id="PF08345">
    <property type="entry name" value="YscJ_FliF_C"/>
    <property type="match status" value="1"/>
</dbReference>
<keyword evidence="7 11" id="KW-0472">Membrane</keyword>
<keyword evidence="14" id="KW-0282">Flagellum</keyword>
<keyword evidence="8 9" id="KW-0975">Bacterial flagellum</keyword>
<keyword evidence="15" id="KW-1185">Reference proteome</keyword>
<evidence type="ECO:0000259" key="13">
    <source>
        <dbReference type="Pfam" id="PF08345"/>
    </source>
</evidence>
<dbReference type="PRINTS" id="PR01009">
    <property type="entry name" value="FLGMRINGFLIF"/>
</dbReference>
<comment type="subcellular location">
    <subcellularLocation>
        <location evidence="1 9">Bacterial flagellum basal body</location>
    </subcellularLocation>
    <subcellularLocation>
        <location evidence="2">Cell membrane</location>
        <topology evidence="2">Multi-pass membrane protein</topology>
    </subcellularLocation>
</comment>
<dbReference type="Proteomes" id="UP000187172">
    <property type="component" value="Unassembled WGS sequence"/>
</dbReference>
<evidence type="ECO:0000256" key="10">
    <source>
        <dbReference type="SAM" id="MobiDB-lite"/>
    </source>
</evidence>
<dbReference type="GO" id="GO:0071973">
    <property type="term" value="P:bacterial-type flagellum-dependent cell motility"/>
    <property type="evidence" value="ECO:0007669"/>
    <property type="project" value="InterPro"/>
</dbReference>
<dbReference type="InterPro" id="IPR006182">
    <property type="entry name" value="FliF_N_dom"/>
</dbReference>
<dbReference type="STRING" id="297318.BK138_08120"/>
<dbReference type="AlphaFoldDB" id="A0A1R1F2Z4"/>
<evidence type="ECO:0000256" key="7">
    <source>
        <dbReference type="ARBA" id="ARBA00023136"/>
    </source>
</evidence>
<name>A0A1R1F2Z4_9BACL</name>
<keyword evidence="6 11" id="KW-1133">Transmembrane helix</keyword>
<organism evidence="14 15">
    <name type="scientific">Paenibacillus rhizosphaerae</name>
    <dbReference type="NCBI Taxonomy" id="297318"/>
    <lineage>
        <taxon>Bacteria</taxon>
        <taxon>Bacillati</taxon>
        <taxon>Bacillota</taxon>
        <taxon>Bacilli</taxon>
        <taxon>Bacillales</taxon>
        <taxon>Paenibacillaceae</taxon>
        <taxon>Paenibacillus</taxon>
    </lineage>
</organism>
<dbReference type="InterPro" id="IPR043427">
    <property type="entry name" value="YscJ/FliF"/>
</dbReference>
<feature type="compositionally biased region" description="Polar residues" evidence="10">
    <location>
        <begin position="311"/>
        <end position="341"/>
    </location>
</feature>
<evidence type="ECO:0000256" key="2">
    <source>
        <dbReference type="ARBA" id="ARBA00004651"/>
    </source>
</evidence>
<dbReference type="RefSeq" id="WP_076168162.1">
    <property type="nucleotide sequence ID" value="NZ_MRTP01000001.1"/>
</dbReference>
<feature type="transmembrane region" description="Helical" evidence="11">
    <location>
        <begin position="445"/>
        <end position="465"/>
    </location>
</feature>
<dbReference type="NCBIfam" id="TIGR00206">
    <property type="entry name" value="fliF"/>
    <property type="match status" value="1"/>
</dbReference>
<dbReference type="Pfam" id="PF01514">
    <property type="entry name" value="YscJ_FliF"/>
    <property type="match status" value="1"/>
</dbReference>
<evidence type="ECO:0000256" key="1">
    <source>
        <dbReference type="ARBA" id="ARBA00004117"/>
    </source>
</evidence>
<keyword evidence="4" id="KW-1003">Cell membrane</keyword>
<feature type="domain" description="Flagellar M-ring N-terminal" evidence="12">
    <location>
        <begin position="46"/>
        <end position="221"/>
    </location>
</feature>
<dbReference type="EMBL" id="MRTP01000001">
    <property type="protein sequence ID" value="OMF58474.1"/>
    <property type="molecule type" value="Genomic_DNA"/>
</dbReference>
<comment type="similarity">
    <text evidence="3 9">Belongs to the FliF family.</text>
</comment>
<dbReference type="PANTHER" id="PTHR30046">
    <property type="entry name" value="FLAGELLAR M-RING PROTEIN"/>
    <property type="match status" value="1"/>
</dbReference>
<evidence type="ECO:0000256" key="8">
    <source>
        <dbReference type="ARBA" id="ARBA00023143"/>
    </source>
</evidence>
<evidence type="ECO:0000313" key="14">
    <source>
        <dbReference type="EMBL" id="OMF58474.1"/>
    </source>
</evidence>
<protein>
    <recommendedName>
        <fullName evidence="9">Flagellar M-ring protein</fullName>
    </recommendedName>
</protein>
<evidence type="ECO:0000256" key="6">
    <source>
        <dbReference type="ARBA" id="ARBA00022989"/>
    </source>
</evidence>
<evidence type="ECO:0000256" key="5">
    <source>
        <dbReference type="ARBA" id="ARBA00022692"/>
    </source>
</evidence>
<feature type="region of interest" description="Disordered" evidence="10">
    <location>
        <begin position="311"/>
        <end position="343"/>
    </location>
</feature>
<evidence type="ECO:0000259" key="12">
    <source>
        <dbReference type="Pfam" id="PF01514"/>
    </source>
</evidence>
<dbReference type="PIRSF" id="PIRSF004862">
    <property type="entry name" value="FliF"/>
    <property type="match status" value="1"/>
</dbReference>